<sequence length="25" mass="3024">MQQRGRTENRRSRTFSRSRVAIEDS</sequence>
<feature type="compositionally biased region" description="Basic and acidic residues" evidence="1">
    <location>
        <begin position="1"/>
        <end position="11"/>
    </location>
</feature>
<evidence type="ECO:0000313" key="3">
    <source>
        <dbReference type="EMBL" id="CAA7408372.1"/>
    </source>
</evidence>
<evidence type="ECO:0000313" key="2">
    <source>
        <dbReference type="EMBL" id="CAA2632048.1"/>
    </source>
</evidence>
<name>A0A7I8JMF1_SPIIN</name>
<evidence type="ECO:0000313" key="4">
    <source>
        <dbReference type="Proteomes" id="UP000663760"/>
    </source>
</evidence>
<dbReference type="AlphaFoldDB" id="A0A7I8JMF1"/>
<gene>
    <name evidence="2" type="ORF">SI7747_15017688</name>
    <name evidence="3" type="ORF">SI8410_15019050</name>
</gene>
<keyword evidence="4" id="KW-1185">Reference proteome</keyword>
<feature type="region of interest" description="Disordered" evidence="1">
    <location>
        <begin position="1"/>
        <end position="25"/>
    </location>
</feature>
<dbReference type="EMBL" id="LR743602">
    <property type="protein sequence ID" value="CAA2632048.1"/>
    <property type="molecule type" value="Genomic_DNA"/>
</dbReference>
<organism evidence="2">
    <name type="scientific">Spirodela intermedia</name>
    <name type="common">Intermediate duckweed</name>
    <dbReference type="NCBI Taxonomy" id="51605"/>
    <lineage>
        <taxon>Eukaryota</taxon>
        <taxon>Viridiplantae</taxon>
        <taxon>Streptophyta</taxon>
        <taxon>Embryophyta</taxon>
        <taxon>Tracheophyta</taxon>
        <taxon>Spermatophyta</taxon>
        <taxon>Magnoliopsida</taxon>
        <taxon>Liliopsida</taxon>
        <taxon>Araceae</taxon>
        <taxon>Lemnoideae</taxon>
        <taxon>Spirodela</taxon>
    </lineage>
</organism>
<accession>A0A7I8JMF1</accession>
<reference evidence="2" key="1">
    <citation type="submission" date="2019-12" db="EMBL/GenBank/DDBJ databases">
        <authorList>
            <person name="Scholz U."/>
            <person name="Mascher M."/>
            <person name="Fiebig A."/>
        </authorList>
    </citation>
    <scope>NUCLEOTIDE SEQUENCE</scope>
</reference>
<protein>
    <submittedName>
        <fullName evidence="2">Uncharacterized protein</fullName>
    </submittedName>
</protein>
<proteinExistence type="predicted"/>
<dbReference type="EMBL" id="LR746278">
    <property type="protein sequence ID" value="CAA7408372.1"/>
    <property type="molecule type" value="Genomic_DNA"/>
</dbReference>
<evidence type="ECO:0000256" key="1">
    <source>
        <dbReference type="SAM" id="MobiDB-lite"/>
    </source>
</evidence>
<dbReference type="Proteomes" id="UP000663760">
    <property type="component" value="Chromosome 15"/>
</dbReference>